<evidence type="ECO:0000313" key="8">
    <source>
        <dbReference type="EMBL" id="CAB3404418.1"/>
    </source>
</evidence>
<name>A0A8S1F1T7_9PELO</name>
<dbReference type="SFLD" id="SFLDG01205">
    <property type="entry name" value="AMPS.1"/>
    <property type="match status" value="1"/>
</dbReference>
<evidence type="ECO:0000259" key="6">
    <source>
        <dbReference type="PROSITE" id="PS50404"/>
    </source>
</evidence>
<dbReference type="InterPro" id="IPR004046">
    <property type="entry name" value="GST_C"/>
</dbReference>
<dbReference type="GO" id="GO:0005737">
    <property type="term" value="C:cytoplasm"/>
    <property type="evidence" value="ECO:0007669"/>
    <property type="project" value="UniProtKB-ARBA"/>
</dbReference>
<evidence type="ECO:0000313" key="9">
    <source>
        <dbReference type="Proteomes" id="UP000494206"/>
    </source>
</evidence>
<evidence type="ECO:0000256" key="5">
    <source>
        <dbReference type="ARBA" id="ARBA00078118"/>
    </source>
</evidence>
<dbReference type="InterPro" id="IPR010987">
    <property type="entry name" value="Glutathione-S-Trfase_C-like"/>
</dbReference>
<dbReference type="GO" id="GO:0004364">
    <property type="term" value="F:glutathione transferase activity"/>
    <property type="evidence" value="ECO:0007669"/>
    <property type="project" value="UniProtKB-EC"/>
</dbReference>
<dbReference type="Gene3D" id="1.20.1050.10">
    <property type="match status" value="1"/>
</dbReference>
<dbReference type="Pfam" id="PF14497">
    <property type="entry name" value="GST_C_3"/>
    <property type="match status" value="1"/>
</dbReference>
<dbReference type="FunFam" id="1.20.1050.10:FF:000031">
    <property type="entry name" value="Glutathione S-Transferase"/>
    <property type="match status" value="1"/>
</dbReference>
<dbReference type="EC" id="2.5.1.18" evidence="1"/>
<dbReference type="CDD" id="cd03192">
    <property type="entry name" value="GST_C_Sigma_like"/>
    <property type="match status" value="1"/>
</dbReference>
<feature type="domain" description="GST N-terminal" evidence="6">
    <location>
        <begin position="2"/>
        <end position="80"/>
    </location>
</feature>
<keyword evidence="2" id="KW-0808">Transferase</keyword>
<dbReference type="PROSITE" id="PS50405">
    <property type="entry name" value="GST_CTER"/>
    <property type="match status" value="1"/>
</dbReference>
<dbReference type="SUPFAM" id="SSF47616">
    <property type="entry name" value="GST C-terminal domain-like"/>
    <property type="match status" value="1"/>
</dbReference>
<dbReference type="GO" id="GO:0006749">
    <property type="term" value="P:glutathione metabolic process"/>
    <property type="evidence" value="ECO:0007669"/>
    <property type="project" value="TreeGrafter"/>
</dbReference>
<sequence length="208" mass="23988">MVKYTLTYFKVRGYAEPIRQMFKLADVDFEDVRLTYETDWADYKSKTPFGQLPVLSVDGFDIPQSVAIARYVARKFGFAGKTPEEEAWVDALVDQFKDFTGPMRSVIMAKKQQKSEADVEKIREEVLKPAMETYFNILKKQLEKSKSGFLVGDSVTFADLTIAENLYSLHNAGFTDLTKEPQLFEFKERIHGLPKLKEWIATRPITEF</sequence>
<organism evidence="8 9">
    <name type="scientific">Caenorhabditis bovis</name>
    <dbReference type="NCBI Taxonomy" id="2654633"/>
    <lineage>
        <taxon>Eukaryota</taxon>
        <taxon>Metazoa</taxon>
        <taxon>Ecdysozoa</taxon>
        <taxon>Nematoda</taxon>
        <taxon>Chromadorea</taxon>
        <taxon>Rhabditida</taxon>
        <taxon>Rhabditina</taxon>
        <taxon>Rhabditomorpha</taxon>
        <taxon>Rhabditoidea</taxon>
        <taxon>Rhabditidae</taxon>
        <taxon>Peloderinae</taxon>
        <taxon>Caenorhabditis</taxon>
    </lineage>
</organism>
<accession>A0A8S1F1T7</accession>
<dbReference type="SFLD" id="SFLDS00019">
    <property type="entry name" value="Glutathione_Transferase_(cytos"/>
    <property type="match status" value="1"/>
</dbReference>
<dbReference type="Pfam" id="PF02798">
    <property type="entry name" value="GST_N"/>
    <property type="match status" value="1"/>
</dbReference>
<reference evidence="8 9" key="1">
    <citation type="submission" date="2020-04" db="EMBL/GenBank/DDBJ databases">
        <authorList>
            <person name="Laetsch R D."/>
            <person name="Stevens L."/>
            <person name="Kumar S."/>
            <person name="Blaxter L. M."/>
        </authorList>
    </citation>
    <scope>NUCLEOTIDE SEQUENCE [LARGE SCALE GENOMIC DNA]</scope>
</reference>
<evidence type="ECO:0000256" key="1">
    <source>
        <dbReference type="ARBA" id="ARBA00012452"/>
    </source>
</evidence>
<feature type="domain" description="GST C-terminal" evidence="7">
    <location>
        <begin position="82"/>
        <end position="208"/>
    </location>
</feature>
<dbReference type="InterPro" id="IPR036282">
    <property type="entry name" value="Glutathione-S-Trfase_C_sf"/>
</dbReference>
<dbReference type="InterPro" id="IPR036249">
    <property type="entry name" value="Thioredoxin-like_sf"/>
</dbReference>
<evidence type="ECO:0000259" key="7">
    <source>
        <dbReference type="PROSITE" id="PS50405"/>
    </source>
</evidence>
<dbReference type="FunFam" id="3.40.30.10:FF:000189">
    <property type="entry name" value="Glutathione S-Transferase"/>
    <property type="match status" value="1"/>
</dbReference>
<dbReference type="AlphaFoldDB" id="A0A8S1F1T7"/>
<gene>
    <name evidence="8" type="ORF">CBOVIS_LOCUS6759</name>
</gene>
<dbReference type="OrthoDB" id="414243at2759"/>
<evidence type="ECO:0000256" key="4">
    <source>
        <dbReference type="ARBA" id="ARBA00047960"/>
    </source>
</evidence>
<dbReference type="InterPro" id="IPR050213">
    <property type="entry name" value="GST_superfamily"/>
</dbReference>
<comment type="similarity">
    <text evidence="3">Belongs to the GST superfamily. Sigma family.</text>
</comment>
<dbReference type="InterPro" id="IPR040079">
    <property type="entry name" value="Glutathione_S-Trfase"/>
</dbReference>
<dbReference type="PROSITE" id="PS50404">
    <property type="entry name" value="GST_NTER"/>
    <property type="match status" value="1"/>
</dbReference>
<dbReference type="InterPro" id="IPR004045">
    <property type="entry name" value="Glutathione_S-Trfase_N"/>
</dbReference>
<keyword evidence="9" id="KW-1185">Reference proteome</keyword>
<dbReference type="Gene3D" id="3.40.30.10">
    <property type="entry name" value="Glutaredoxin"/>
    <property type="match status" value="1"/>
</dbReference>
<dbReference type="SUPFAM" id="SSF52833">
    <property type="entry name" value="Thioredoxin-like"/>
    <property type="match status" value="1"/>
</dbReference>
<protein>
    <recommendedName>
        <fullName evidence="1">glutathione transferase</fullName>
        <ecNumber evidence="1">2.5.1.18</ecNumber>
    </recommendedName>
    <alternativeName>
        <fullName evidence="5">GST class-sigma</fullName>
    </alternativeName>
</protein>
<dbReference type="CDD" id="cd03039">
    <property type="entry name" value="GST_N_Sigma_like"/>
    <property type="match status" value="1"/>
</dbReference>
<dbReference type="SFLD" id="SFLDG00363">
    <property type="entry name" value="AMPS_(cytGST):_Alpha-__Mu-__Pi"/>
    <property type="match status" value="1"/>
</dbReference>
<evidence type="ECO:0000256" key="3">
    <source>
        <dbReference type="ARBA" id="ARBA00038317"/>
    </source>
</evidence>
<comment type="caution">
    <text evidence="8">The sequence shown here is derived from an EMBL/GenBank/DDBJ whole genome shotgun (WGS) entry which is preliminary data.</text>
</comment>
<dbReference type="PANTHER" id="PTHR11571:SF256">
    <property type="entry name" value="GST C-TERMINAL DOMAIN-CONTAINING PROTEIN-RELATED"/>
    <property type="match status" value="1"/>
</dbReference>
<dbReference type="Proteomes" id="UP000494206">
    <property type="component" value="Unassembled WGS sequence"/>
</dbReference>
<dbReference type="PANTHER" id="PTHR11571">
    <property type="entry name" value="GLUTATHIONE S-TRANSFERASE"/>
    <property type="match status" value="1"/>
</dbReference>
<comment type="catalytic activity">
    <reaction evidence="4">
        <text>RX + glutathione = an S-substituted glutathione + a halide anion + H(+)</text>
        <dbReference type="Rhea" id="RHEA:16437"/>
        <dbReference type="ChEBI" id="CHEBI:15378"/>
        <dbReference type="ChEBI" id="CHEBI:16042"/>
        <dbReference type="ChEBI" id="CHEBI:17792"/>
        <dbReference type="ChEBI" id="CHEBI:57925"/>
        <dbReference type="ChEBI" id="CHEBI:90779"/>
        <dbReference type="EC" id="2.5.1.18"/>
    </reaction>
</comment>
<proteinExistence type="inferred from homology"/>
<dbReference type="EMBL" id="CADEPM010000004">
    <property type="protein sequence ID" value="CAB3404418.1"/>
    <property type="molecule type" value="Genomic_DNA"/>
</dbReference>
<evidence type="ECO:0000256" key="2">
    <source>
        <dbReference type="ARBA" id="ARBA00022679"/>
    </source>
</evidence>